<protein>
    <submittedName>
        <fullName evidence="2">Similar to UPF0586 protein C9orf41 homolog acc. no. Q80UY1</fullName>
    </submittedName>
</protein>
<dbReference type="EMBL" id="HF936006">
    <property type="protein sequence ID" value="CCX33092.1"/>
    <property type="molecule type" value="Genomic_DNA"/>
</dbReference>
<reference evidence="2 3" key="1">
    <citation type="journal article" date="2013" name="PLoS Genet.">
        <title>The genome and development-dependent transcriptomes of Pyronema confluens: a window into fungal evolution.</title>
        <authorList>
            <person name="Traeger S."/>
            <person name="Altegoer F."/>
            <person name="Freitag M."/>
            <person name="Gabaldon T."/>
            <person name="Kempken F."/>
            <person name="Kumar A."/>
            <person name="Marcet-Houben M."/>
            <person name="Poggeler S."/>
            <person name="Stajich J.E."/>
            <person name="Nowrousian M."/>
        </authorList>
    </citation>
    <scope>NUCLEOTIDE SEQUENCE [LARGE SCALE GENOMIC DNA]</scope>
    <source>
        <strain evidence="3">CBS 100304</strain>
        <tissue evidence="2">Vegetative mycelium</tissue>
    </source>
</reference>
<dbReference type="Pfam" id="PF07942">
    <property type="entry name" value="CARME"/>
    <property type="match status" value="1"/>
</dbReference>
<dbReference type="STRING" id="1076935.U4LNB9"/>
<feature type="transmembrane region" description="Helical" evidence="1">
    <location>
        <begin position="20"/>
        <end position="38"/>
    </location>
</feature>
<dbReference type="Gene3D" id="3.40.50.150">
    <property type="entry name" value="Vaccinia Virus protein VP39"/>
    <property type="match status" value="1"/>
</dbReference>
<dbReference type="CDD" id="cd02440">
    <property type="entry name" value="AdoMet_MTases"/>
    <property type="match status" value="1"/>
</dbReference>
<evidence type="ECO:0000313" key="3">
    <source>
        <dbReference type="Proteomes" id="UP000018144"/>
    </source>
</evidence>
<dbReference type="AlphaFoldDB" id="U4LNB9"/>
<keyword evidence="1" id="KW-1133">Transmembrane helix</keyword>
<keyword evidence="1" id="KW-0812">Transmembrane</keyword>
<dbReference type="SUPFAM" id="SSF53335">
    <property type="entry name" value="S-adenosyl-L-methionine-dependent methyltransferases"/>
    <property type="match status" value="1"/>
</dbReference>
<dbReference type="OMA" id="WSHHATE"/>
<dbReference type="eggNOG" id="KOG2798">
    <property type="taxonomic scope" value="Eukaryota"/>
</dbReference>
<accession>U4LNB9</accession>
<organism evidence="2 3">
    <name type="scientific">Pyronema omphalodes (strain CBS 100304)</name>
    <name type="common">Pyronema confluens</name>
    <dbReference type="NCBI Taxonomy" id="1076935"/>
    <lineage>
        <taxon>Eukaryota</taxon>
        <taxon>Fungi</taxon>
        <taxon>Dikarya</taxon>
        <taxon>Ascomycota</taxon>
        <taxon>Pezizomycotina</taxon>
        <taxon>Pezizomycetes</taxon>
        <taxon>Pezizales</taxon>
        <taxon>Pyronemataceae</taxon>
        <taxon>Pyronema</taxon>
    </lineage>
</organism>
<proteinExistence type="predicted"/>
<gene>
    <name evidence="2" type="ORF">PCON_14123</name>
</gene>
<dbReference type="PANTHER" id="PTHR12303">
    <property type="entry name" value="CARNOSINE N-METHYLTRANSFERASE"/>
    <property type="match status" value="1"/>
</dbReference>
<dbReference type="GO" id="GO:0008757">
    <property type="term" value="F:S-adenosylmethionine-dependent methyltransferase activity"/>
    <property type="evidence" value="ECO:0007669"/>
    <property type="project" value="InterPro"/>
</dbReference>
<dbReference type="OrthoDB" id="978at2759"/>
<evidence type="ECO:0000313" key="2">
    <source>
        <dbReference type="EMBL" id="CCX33092.1"/>
    </source>
</evidence>
<keyword evidence="1" id="KW-0472">Membrane</keyword>
<keyword evidence="3" id="KW-1185">Reference proteome</keyword>
<sequence length="414" mass="46041">MSTSTPPDPMPPATSSPNRLPLLLACIVLIAAFQYPLLINWVSSRGDNATAGEITSAVGQRGKALAALAGFSRYKQRSQNTIHEKRSKFNKLPWAQKKLTNYPHKLSLALQTVEENSLLAKDIVTFGLEAYNISAYELRAYMKMNRTAGDHSSVVQALKHYVRDWAAGGAHERDAVFPQILKAMEDRGGRVLVPGAGLGRLAYELAAQGAEVTANEFSVYVSMAYQYMMSLNGSNPRAEAGMYKFHPNVNWWSHQRDTAGLLKGVEVPDILPDEKVLKRMKMVDGDFVTMFLPQESEAFDTVVTLFFIDTARNIVAYLETIHKLLKPGGWWINLGPLLYGTNPSIELGLDEVLEVTKKLGFELLPIGEEWGTETFPDDERWAGKVRGTLAGYSWDPDNLSRNAYQAQGWIAKKL</sequence>
<dbReference type="InterPro" id="IPR029063">
    <property type="entry name" value="SAM-dependent_MTases_sf"/>
</dbReference>
<dbReference type="InterPro" id="IPR012901">
    <property type="entry name" value="CARME"/>
</dbReference>
<dbReference type="SMART" id="SM01296">
    <property type="entry name" value="N2227"/>
    <property type="match status" value="1"/>
</dbReference>
<dbReference type="PANTHER" id="PTHR12303:SF13">
    <property type="match status" value="1"/>
</dbReference>
<evidence type="ECO:0000256" key="1">
    <source>
        <dbReference type="SAM" id="Phobius"/>
    </source>
</evidence>
<dbReference type="Proteomes" id="UP000018144">
    <property type="component" value="Unassembled WGS sequence"/>
</dbReference>
<name>U4LNB9_PYROM</name>